<dbReference type="Pfam" id="PF14699">
    <property type="entry name" value="hGDE_N"/>
    <property type="match status" value="1"/>
</dbReference>
<dbReference type="OrthoDB" id="10248904at2759"/>
<evidence type="ECO:0000259" key="3">
    <source>
        <dbReference type="Pfam" id="PF14701"/>
    </source>
</evidence>
<protein>
    <submittedName>
        <fullName evidence="5">Glycoside hydrolase family 13 protein</fullName>
    </submittedName>
</protein>
<dbReference type="Pfam" id="PF14701">
    <property type="entry name" value="hDGE_amylase"/>
    <property type="match status" value="1"/>
</dbReference>
<dbReference type="InterPro" id="IPR032788">
    <property type="entry name" value="AGL_central"/>
</dbReference>
<reference evidence="6" key="2">
    <citation type="submission" date="2015-01" db="EMBL/GenBank/DDBJ databases">
        <title>Evolutionary Origins and Diversification of the Mycorrhizal Mutualists.</title>
        <authorList>
            <consortium name="DOE Joint Genome Institute"/>
            <consortium name="Mycorrhizal Genomics Consortium"/>
            <person name="Kohler A."/>
            <person name="Kuo A."/>
            <person name="Nagy L.G."/>
            <person name="Floudas D."/>
            <person name="Copeland A."/>
            <person name="Barry K.W."/>
            <person name="Cichocki N."/>
            <person name="Veneault-Fourrey C."/>
            <person name="LaButti K."/>
            <person name="Lindquist E.A."/>
            <person name="Lipzen A."/>
            <person name="Lundell T."/>
            <person name="Morin E."/>
            <person name="Murat C."/>
            <person name="Riley R."/>
            <person name="Ohm R."/>
            <person name="Sun H."/>
            <person name="Tunlid A."/>
            <person name="Henrissat B."/>
            <person name="Grigoriev I.V."/>
            <person name="Hibbett D.S."/>
            <person name="Martin F."/>
        </authorList>
    </citation>
    <scope>NUCLEOTIDE SEQUENCE [LARGE SCALE GENOMIC DNA]</scope>
    <source>
        <strain evidence="6">Foug A</strain>
    </source>
</reference>
<dbReference type="InParanoid" id="A0A0C3ACH9"/>
<feature type="compositionally biased region" description="Polar residues" evidence="1">
    <location>
        <begin position="10"/>
        <end position="21"/>
    </location>
</feature>
<keyword evidence="5" id="KW-0378">Hydrolase</keyword>
<evidence type="ECO:0000313" key="5">
    <source>
        <dbReference type="EMBL" id="KIM62597.1"/>
    </source>
</evidence>
<evidence type="ECO:0000259" key="4">
    <source>
        <dbReference type="Pfam" id="PF14702"/>
    </source>
</evidence>
<dbReference type="STRING" id="1036808.A0A0C3ACH9"/>
<dbReference type="EMBL" id="KN822041">
    <property type="protein sequence ID" value="KIM62597.1"/>
    <property type="molecule type" value="Genomic_DNA"/>
</dbReference>
<feature type="domain" description="Glycogen debranching enzyme central" evidence="4">
    <location>
        <begin position="787"/>
        <end position="932"/>
    </location>
</feature>
<keyword evidence="6" id="KW-1185">Reference proteome</keyword>
<name>A0A0C3ACH9_9AGAM</name>
<evidence type="ECO:0000256" key="1">
    <source>
        <dbReference type="SAM" id="MobiDB-lite"/>
    </source>
</evidence>
<dbReference type="InterPro" id="IPR032792">
    <property type="entry name" value="AGL_glucanoTrfase"/>
</dbReference>
<dbReference type="GO" id="GO:0004134">
    <property type="term" value="F:4-alpha-glucanotransferase activity"/>
    <property type="evidence" value="ECO:0007669"/>
    <property type="project" value="InterPro"/>
</dbReference>
<dbReference type="GO" id="GO:0005980">
    <property type="term" value="P:glycogen catabolic process"/>
    <property type="evidence" value="ECO:0007669"/>
    <property type="project" value="InterPro"/>
</dbReference>
<dbReference type="GO" id="GO:0004135">
    <property type="term" value="F:amylo-alpha-1,6-glucosidase activity"/>
    <property type="evidence" value="ECO:0007669"/>
    <property type="project" value="InterPro"/>
</dbReference>
<sequence>MPAEPVVPSDTPNLPSLSCPQLDTAVPTVPKNPGKDLFSSERSEGEELIRVYEVKLDPDGGPSKKRSYIRLPPPYTPYVLRISLEASGTPAFKNGVLKTDLPLYGGNFERDRFSERSLPTGLSKSIHVDLPISYAGTFMYWVEYDGDAPGERVTSREGYFSIDPILRVSARTPILSHDSKPLLASEGGAKILPELVNIPLDGLSILTVVSKWMGPISQWRKHFEEASDRGYTMLHWTPLQERGASNSPYSVKNQKTYDTSVFDTPVDPQSASSRMEEILRIAKEEYGLLNLTDLVLNHTASDSWLNDHPEAGYSPANTPHLTPALELDTAIIEFTSMMEEKGVPTHVSTEQDIDAIIDALGEHVKTKKLWQFYVLDVEAEKVALVDAFSSNAVIPWTGEDVSGKTEIQLAEIVRSSSLIQGIGTFASRYVAHVDGRVSAGLISAAFGDLVNDIGALARAWARVVDVLNVPLYEEWEDDTRAALGAIKCGLKYVHLEDHGLKVGKISKELPLVATYFTRVAPNCDSDPATYSLVNNGWMWDADPLVNFALPPSKAYLRREVIVWADCVKLRFGSGPADNPWLWEHMTSYTTSLAGVFDGFRLDNCHSTPLHVGIAMLDAARKLNPNLYICAELFTPSEDMDLLFVRKLGINSLIREAVHARDVEDLASMMRRFGFSKPLACTVGYIEACTIRLEELADPFATERTRPCIVTSLNGSVLHTLLYEQSHDNPSYNDKRTAEHALAIAGILAFGSCAVGSVKGFDDLYPKYVDLTKDIRSYEITGLSENSGISRAKRVLNGLRREMILGGYTEGSVRPDFNYISMARTNPVTGHGYVLVAHTAFEQRGKKRGLSNPNELVRTRAKFVCGFVIDIPSYDMHPDPEILRGLPSELIDLPEVPVEWKTHFTEPFCSFGAPEFFPPGSIMIFETQLESVDLGFEVAT</sequence>
<proteinExistence type="predicted"/>
<dbReference type="InterPro" id="IPR029436">
    <property type="entry name" value="AGL_euk_N"/>
</dbReference>
<evidence type="ECO:0000313" key="6">
    <source>
        <dbReference type="Proteomes" id="UP000053989"/>
    </source>
</evidence>
<gene>
    <name evidence="5" type="ORF">SCLCIDRAFT_119216</name>
</gene>
<accession>A0A0C3ACH9</accession>
<dbReference type="InterPro" id="IPR010401">
    <property type="entry name" value="AGL/Gdb1"/>
</dbReference>
<feature type="domain" description="Eukaryotic glycogen debranching enzyme N-terminal" evidence="2">
    <location>
        <begin position="82"/>
        <end position="168"/>
    </location>
</feature>
<dbReference type="InterPro" id="IPR017853">
    <property type="entry name" value="GH"/>
</dbReference>
<dbReference type="PANTHER" id="PTHR10569:SF2">
    <property type="entry name" value="GLYCOGEN DEBRANCHING ENZYME"/>
    <property type="match status" value="1"/>
</dbReference>
<feature type="domain" description="Glycogen debranching enzyme glucanotransferase" evidence="3">
    <location>
        <begin position="197"/>
        <end position="627"/>
    </location>
</feature>
<dbReference type="AlphaFoldDB" id="A0A0C3ACH9"/>
<organism evidence="5 6">
    <name type="scientific">Scleroderma citrinum Foug A</name>
    <dbReference type="NCBI Taxonomy" id="1036808"/>
    <lineage>
        <taxon>Eukaryota</taxon>
        <taxon>Fungi</taxon>
        <taxon>Dikarya</taxon>
        <taxon>Basidiomycota</taxon>
        <taxon>Agaricomycotina</taxon>
        <taxon>Agaricomycetes</taxon>
        <taxon>Agaricomycetidae</taxon>
        <taxon>Boletales</taxon>
        <taxon>Sclerodermatineae</taxon>
        <taxon>Sclerodermataceae</taxon>
        <taxon>Scleroderma</taxon>
    </lineage>
</organism>
<dbReference type="PANTHER" id="PTHR10569">
    <property type="entry name" value="GLYCOGEN DEBRANCHING ENZYME"/>
    <property type="match status" value="1"/>
</dbReference>
<evidence type="ECO:0000259" key="2">
    <source>
        <dbReference type="Pfam" id="PF14699"/>
    </source>
</evidence>
<dbReference type="Pfam" id="PF14702">
    <property type="entry name" value="hGDE_central"/>
    <property type="match status" value="1"/>
</dbReference>
<reference evidence="5 6" key="1">
    <citation type="submission" date="2014-04" db="EMBL/GenBank/DDBJ databases">
        <authorList>
            <consortium name="DOE Joint Genome Institute"/>
            <person name="Kuo A."/>
            <person name="Kohler A."/>
            <person name="Nagy L.G."/>
            <person name="Floudas D."/>
            <person name="Copeland A."/>
            <person name="Barry K.W."/>
            <person name="Cichocki N."/>
            <person name="Veneault-Fourrey C."/>
            <person name="LaButti K."/>
            <person name="Lindquist E.A."/>
            <person name="Lipzen A."/>
            <person name="Lundell T."/>
            <person name="Morin E."/>
            <person name="Murat C."/>
            <person name="Sun H."/>
            <person name="Tunlid A."/>
            <person name="Henrissat B."/>
            <person name="Grigoriev I.V."/>
            <person name="Hibbett D.S."/>
            <person name="Martin F."/>
            <person name="Nordberg H.P."/>
            <person name="Cantor M.N."/>
            <person name="Hua S.X."/>
        </authorList>
    </citation>
    <scope>NUCLEOTIDE SEQUENCE [LARGE SCALE GENOMIC DNA]</scope>
    <source>
        <strain evidence="5 6">Foug A</strain>
    </source>
</reference>
<dbReference type="CDD" id="cd11327">
    <property type="entry name" value="AmyAc_Glg_debranch_2"/>
    <property type="match status" value="1"/>
</dbReference>
<dbReference type="SUPFAM" id="SSF51445">
    <property type="entry name" value="(Trans)glycosidases"/>
    <property type="match status" value="1"/>
</dbReference>
<dbReference type="Gene3D" id="3.20.20.80">
    <property type="entry name" value="Glycosidases"/>
    <property type="match status" value="1"/>
</dbReference>
<dbReference type="Proteomes" id="UP000053989">
    <property type="component" value="Unassembled WGS sequence"/>
</dbReference>
<feature type="region of interest" description="Disordered" evidence="1">
    <location>
        <begin position="1"/>
        <end position="42"/>
    </location>
</feature>
<dbReference type="HOGENOM" id="CLU_001517_0_0_1"/>